<keyword evidence="3" id="KW-1185">Reference proteome</keyword>
<reference evidence="2" key="1">
    <citation type="submission" date="2025-08" db="UniProtKB">
        <authorList>
            <consortium name="Ensembl"/>
        </authorList>
    </citation>
    <scope>IDENTIFICATION</scope>
</reference>
<dbReference type="AlphaFoldDB" id="A0A8C6XPS0"/>
<organism evidence="2 3">
    <name type="scientific">Naja naja</name>
    <name type="common">Indian cobra</name>
    <dbReference type="NCBI Taxonomy" id="35670"/>
    <lineage>
        <taxon>Eukaryota</taxon>
        <taxon>Metazoa</taxon>
        <taxon>Chordata</taxon>
        <taxon>Craniata</taxon>
        <taxon>Vertebrata</taxon>
        <taxon>Euteleostomi</taxon>
        <taxon>Lepidosauria</taxon>
        <taxon>Squamata</taxon>
        <taxon>Bifurcata</taxon>
        <taxon>Unidentata</taxon>
        <taxon>Episquamata</taxon>
        <taxon>Toxicofera</taxon>
        <taxon>Serpentes</taxon>
        <taxon>Colubroidea</taxon>
        <taxon>Elapidae</taxon>
        <taxon>Elapinae</taxon>
        <taxon>Naja</taxon>
    </lineage>
</organism>
<sequence>GRAVGVRCYEVINNPHTVKIVVGCASNASVCRNLSVARNAAQLLLGGDGCFSKTLLNFCGNGWAQLLLVVVVQALGSPTAEEPVEQSSLDGAILIVPSPRGFIQASDDMDGEPVLPLTTLTDPILQHHGENSHVTGSSLDSPSSEDSKGMENLVSCH</sequence>
<dbReference type="OrthoDB" id="39591at2759"/>
<dbReference type="Ensembl" id="ENSNNAT00000017845.1">
    <property type="protein sequence ID" value="ENSNNAP00000017001.1"/>
    <property type="gene ID" value="ENSNNAG00000011434.1"/>
</dbReference>
<evidence type="ECO:0000313" key="3">
    <source>
        <dbReference type="Proteomes" id="UP000694559"/>
    </source>
</evidence>
<proteinExistence type="predicted"/>
<protein>
    <submittedName>
        <fullName evidence="2">Uncharacterized protein</fullName>
    </submittedName>
</protein>
<accession>A0A8C6XPS0</accession>
<reference evidence="2" key="2">
    <citation type="submission" date="2025-09" db="UniProtKB">
        <authorList>
            <consortium name="Ensembl"/>
        </authorList>
    </citation>
    <scope>IDENTIFICATION</scope>
</reference>
<dbReference type="Proteomes" id="UP000694559">
    <property type="component" value="Unplaced"/>
</dbReference>
<evidence type="ECO:0000313" key="2">
    <source>
        <dbReference type="Ensembl" id="ENSNNAP00000017001.1"/>
    </source>
</evidence>
<evidence type="ECO:0000256" key="1">
    <source>
        <dbReference type="SAM" id="MobiDB-lite"/>
    </source>
</evidence>
<name>A0A8C6XPS0_NAJNA</name>
<feature type="region of interest" description="Disordered" evidence="1">
    <location>
        <begin position="127"/>
        <end position="157"/>
    </location>
</feature>